<evidence type="ECO:0000313" key="1">
    <source>
        <dbReference type="EMBL" id="MFC5449816.1"/>
    </source>
</evidence>
<organism evidence="1 2">
    <name type="scientific">Paenibacillus aestuarii</name>
    <dbReference type="NCBI Taxonomy" id="516965"/>
    <lineage>
        <taxon>Bacteria</taxon>
        <taxon>Bacillati</taxon>
        <taxon>Bacillota</taxon>
        <taxon>Bacilli</taxon>
        <taxon>Bacillales</taxon>
        <taxon>Paenibacillaceae</taxon>
        <taxon>Paenibacillus</taxon>
    </lineage>
</organism>
<reference evidence="2" key="1">
    <citation type="journal article" date="2019" name="Int. J. Syst. Evol. Microbiol.">
        <title>The Global Catalogue of Microorganisms (GCM) 10K type strain sequencing project: providing services to taxonomists for standard genome sequencing and annotation.</title>
        <authorList>
            <consortium name="The Broad Institute Genomics Platform"/>
            <consortium name="The Broad Institute Genome Sequencing Center for Infectious Disease"/>
            <person name="Wu L."/>
            <person name="Ma J."/>
        </authorList>
    </citation>
    <scope>NUCLEOTIDE SEQUENCE [LARGE SCALE GENOMIC DNA]</scope>
    <source>
        <strain evidence="2">KACC 11904</strain>
    </source>
</reference>
<name>A0ABW0KAD3_9BACL</name>
<dbReference type="RefSeq" id="WP_270885030.1">
    <property type="nucleotide sequence ID" value="NZ_JAQFVF010000083.1"/>
</dbReference>
<comment type="caution">
    <text evidence="1">The sequence shown here is derived from an EMBL/GenBank/DDBJ whole genome shotgun (WGS) entry which is preliminary data.</text>
</comment>
<dbReference type="SUPFAM" id="SSF51735">
    <property type="entry name" value="NAD(P)-binding Rossmann-fold domains"/>
    <property type="match status" value="1"/>
</dbReference>
<dbReference type="Gene3D" id="3.40.50.720">
    <property type="entry name" value="NAD(P)-binding Rossmann-like Domain"/>
    <property type="match status" value="1"/>
</dbReference>
<evidence type="ECO:0000313" key="2">
    <source>
        <dbReference type="Proteomes" id="UP001596044"/>
    </source>
</evidence>
<accession>A0ABW0KAD3</accession>
<dbReference type="InterPro" id="IPR036291">
    <property type="entry name" value="NAD(P)-bd_dom_sf"/>
</dbReference>
<dbReference type="InterPro" id="IPR002347">
    <property type="entry name" value="SDR_fam"/>
</dbReference>
<dbReference type="Pfam" id="PF00106">
    <property type="entry name" value="adh_short"/>
    <property type="match status" value="1"/>
</dbReference>
<gene>
    <name evidence="1" type="ORF">ACFPOG_16295</name>
</gene>
<dbReference type="EMBL" id="JBHSMJ010000022">
    <property type="protein sequence ID" value="MFC5449816.1"/>
    <property type="molecule type" value="Genomic_DNA"/>
</dbReference>
<sequence length="56" mass="5916">MSQATTKNTFVTGGSRGIGRSTVLSLAKRGVDLIFTYKSNQEEAEKVVSLAHDSAG</sequence>
<dbReference type="Proteomes" id="UP001596044">
    <property type="component" value="Unassembled WGS sequence"/>
</dbReference>
<keyword evidence="2" id="KW-1185">Reference proteome</keyword>
<protein>
    <submittedName>
        <fullName evidence="1">SDR family NAD(P)-dependent oxidoreductase</fullName>
    </submittedName>
</protein>
<proteinExistence type="predicted"/>